<dbReference type="EMBL" id="AMGV01000003">
    <property type="protein sequence ID" value="KEF59921.1"/>
    <property type="molecule type" value="Genomic_DNA"/>
</dbReference>
<dbReference type="AlphaFoldDB" id="A0A072PJ59"/>
<dbReference type="PROSITE" id="PS00463">
    <property type="entry name" value="ZN2_CY6_FUNGAL_1"/>
    <property type="match status" value="1"/>
</dbReference>
<proteinExistence type="predicted"/>
<dbReference type="OrthoDB" id="4222821at2759"/>
<protein>
    <recommendedName>
        <fullName evidence="6">Zn(2)-C6 fungal-type domain-containing protein</fullName>
    </recommendedName>
</protein>
<evidence type="ECO:0000256" key="5">
    <source>
        <dbReference type="SAM" id="MobiDB-lite"/>
    </source>
</evidence>
<dbReference type="GO" id="GO:0008270">
    <property type="term" value="F:zinc ion binding"/>
    <property type="evidence" value="ECO:0007669"/>
    <property type="project" value="InterPro"/>
</dbReference>
<dbReference type="Proteomes" id="UP000027920">
    <property type="component" value="Unassembled WGS sequence"/>
</dbReference>
<gene>
    <name evidence="7" type="ORF">A1O9_04769</name>
</gene>
<dbReference type="STRING" id="1182545.A0A072PJ59"/>
<evidence type="ECO:0000313" key="7">
    <source>
        <dbReference type="EMBL" id="KEF59921.1"/>
    </source>
</evidence>
<dbReference type="GO" id="GO:0000981">
    <property type="term" value="F:DNA-binding transcription factor activity, RNA polymerase II-specific"/>
    <property type="evidence" value="ECO:0007669"/>
    <property type="project" value="InterPro"/>
</dbReference>
<dbReference type="RefSeq" id="XP_013262511.1">
    <property type="nucleotide sequence ID" value="XM_013407057.1"/>
</dbReference>
<keyword evidence="8" id="KW-1185">Reference proteome</keyword>
<dbReference type="CDD" id="cd00067">
    <property type="entry name" value="GAL4"/>
    <property type="match status" value="1"/>
</dbReference>
<comment type="caution">
    <text evidence="7">The sequence shown here is derived from an EMBL/GenBank/DDBJ whole genome shotgun (WGS) entry which is preliminary data.</text>
</comment>
<dbReference type="GO" id="GO:0003677">
    <property type="term" value="F:DNA binding"/>
    <property type="evidence" value="ECO:0007669"/>
    <property type="project" value="UniProtKB-KW"/>
</dbReference>
<reference evidence="7 8" key="1">
    <citation type="submission" date="2013-03" db="EMBL/GenBank/DDBJ databases">
        <title>The Genome Sequence of Exophiala aquamarina CBS 119918.</title>
        <authorList>
            <consortium name="The Broad Institute Genomics Platform"/>
            <person name="Cuomo C."/>
            <person name="de Hoog S."/>
            <person name="Gorbushina A."/>
            <person name="Walker B."/>
            <person name="Young S.K."/>
            <person name="Zeng Q."/>
            <person name="Gargeya S."/>
            <person name="Fitzgerald M."/>
            <person name="Haas B."/>
            <person name="Abouelleil A."/>
            <person name="Allen A.W."/>
            <person name="Alvarado L."/>
            <person name="Arachchi H.M."/>
            <person name="Berlin A.M."/>
            <person name="Chapman S.B."/>
            <person name="Gainer-Dewar J."/>
            <person name="Goldberg J."/>
            <person name="Griggs A."/>
            <person name="Gujja S."/>
            <person name="Hansen M."/>
            <person name="Howarth C."/>
            <person name="Imamovic A."/>
            <person name="Ireland A."/>
            <person name="Larimer J."/>
            <person name="McCowan C."/>
            <person name="Murphy C."/>
            <person name="Pearson M."/>
            <person name="Poon T.W."/>
            <person name="Priest M."/>
            <person name="Roberts A."/>
            <person name="Saif S."/>
            <person name="Shea T."/>
            <person name="Sisk P."/>
            <person name="Sykes S."/>
            <person name="Wortman J."/>
            <person name="Nusbaum C."/>
            <person name="Birren B."/>
        </authorList>
    </citation>
    <scope>NUCLEOTIDE SEQUENCE [LARGE SCALE GENOMIC DNA]</scope>
    <source>
        <strain evidence="7 8">CBS 119918</strain>
    </source>
</reference>
<keyword evidence="4" id="KW-0539">Nucleus</keyword>
<organism evidence="7 8">
    <name type="scientific">Exophiala aquamarina CBS 119918</name>
    <dbReference type="NCBI Taxonomy" id="1182545"/>
    <lineage>
        <taxon>Eukaryota</taxon>
        <taxon>Fungi</taxon>
        <taxon>Dikarya</taxon>
        <taxon>Ascomycota</taxon>
        <taxon>Pezizomycotina</taxon>
        <taxon>Eurotiomycetes</taxon>
        <taxon>Chaetothyriomycetidae</taxon>
        <taxon>Chaetothyriales</taxon>
        <taxon>Herpotrichiellaceae</taxon>
        <taxon>Exophiala</taxon>
    </lineage>
</organism>
<evidence type="ECO:0000313" key="8">
    <source>
        <dbReference type="Proteomes" id="UP000027920"/>
    </source>
</evidence>
<dbReference type="Gene3D" id="4.10.240.10">
    <property type="entry name" value="Zn(2)-C6 fungal-type DNA-binding domain"/>
    <property type="match status" value="1"/>
</dbReference>
<keyword evidence="3" id="KW-0804">Transcription</keyword>
<name>A0A072PJ59_9EURO</name>
<dbReference type="VEuPathDB" id="FungiDB:A1O9_04769"/>
<sequence>MSMNNHIRLACDRCRASKLRCPRVEGQRNEVCDRCRRAGMSCITSSARPLGRPRTRLPARTLAASTSRKQGHEACSSADLQMFPTSSNHATNTMSEDVLNGSPDLPNGPSWPGLSSRLSYDVIDSLIPANTNEILNFNEPTRGELQPPGLGTPDHTLYADLVMTPISNESLSLQPPDQSSAIIKLSQLIERIANHKTNAEAYPLCVPPDWRICAESSEEIARIPVVQALQVASELSVILEWLTSDPTSTTPATLSTAYHPSSFHVDSSYSRSNPNDRGTLPQDNGFPFSKPIMLLILSSYLQILDLYTYIFDRVCQVIQQIPDTTTFFHRSARFRVNGMGQLKAKLYVSFMIQAVADDLRSIENLMGLPQDFCISQHAISTKGIFSSPDALSLVQLVLCQNGRACEKDSATSLVAGLKEKIQLLERLFQR</sequence>
<dbReference type="PROSITE" id="PS50048">
    <property type="entry name" value="ZN2_CY6_FUNGAL_2"/>
    <property type="match status" value="1"/>
</dbReference>
<keyword evidence="2" id="KW-0238">DNA-binding</keyword>
<evidence type="ECO:0000256" key="4">
    <source>
        <dbReference type="ARBA" id="ARBA00023242"/>
    </source>
</evidence>
<evidence type="ECO:0000259" key="6">
    <source>
        <dbReference type="PROSITE" id="PS50048"/>
    </source>
</evidence>
<dbReference type="HOGENOM" id="CLU_041815_1_0_1"/>
<dbReference type="InterPro" id="IPR001138">
    <property type="entry name" value="Zn2Cys6_DnaBD"/>
</dbReference>
<feature type="compositionally biased region" description="Polar residues" evidence="5">
    <location>
        <begin position="86"/>
        <end position="95"/>
    </location>
</feature>
<keyword evidence="1" id="KW-0805">Transcription regulation</keyword>
<accession>A0A072PJ59</accession>
<evidence type="ECO:0000256" key="3">
    <source>
        <dbReference type="ARBA" id="ARBA00023163"/>
    </source>
</evidence>
<evidence type="ECO:0000256" key="1">
    <source>
        <dbReference type="ARBA" id="ARBA00023015"/>
    </source>
</evidence>
<feature type="region of interest" description="Disordered" evidence="5">
    <location>
        <begin position="86"/>
        <end position="108"/>
    </location>
</feature>
<dbReference type="GeneID" id="25279698"/>
<dbReference type="InterPro" id="IPR036864">
    <property type="entry name" value="Zn2-C6_fun-type_DNA-bd_sf"/>
</dbReference>
<dbReference type="Pfam" id="PF00172">
    <property type="entry name" value="Zn_clus"/>
    <property type="match status" value="1"/>
</dbReference>
<dbReference type="SUPFAM" id="SSF57701">
    <property type="entry name" value="Zn2/Cys6 DNA-binding domain"/>
    <property type="match status" value="1"/>
</dbReference>
<evidence type="ECO:0000256" key="2">
    <source>
        <dbReference type="ARBA" id="ARBA00023125"/>
    </source>
</evidence>
<feature type="domain" description="Zn(2)-C6 fungal-type" evidence="6">
    <location>
        <begin position="10"/>
        <end position="44"/>
    </location>
</feature>